<name>A0A1E2VEL1_9GAMM</name>
<evidence type="ECO:0000313" key="17">
    <source>
        <dbReference type="Proteomes" id="UP000094291"/>
    </source>
</evidence>
<dbReference type="Gene3D" id="2.40.110.10">
    <property type="entry name" value="Butyryl-CoA Dehydrogenase, subunit A, domain 2"/>
    <property type="match status" value="1"/>
</dbReference>
<dbReference type="Gene3D" id="1.20.140.10">
    <property type="entry name" value="Butyryl-CoA Dehydrogenase, subunit A, domain 3"/>
    <property type="match status" value="1"/>
</dbReference>
<dbReference type="PIRSF" id="PIRSF016578">
    <property type="entry name" value="HsaA"/>
    <property type="match status" value="1"/>
</dbReference>
<dbReference type="SUPFAM" id="SSF47203">
    <property type="entry name" value="Acyl-CoA dehydrogenase C-terminal domain-like"/>
    <property type="match status" value="1"/>
</dbReference>
<dbReference type="Pfam" id="PF00441">
    <property type="entry name" value="Acyl-CoA_dh_1"/>
    <property type="match status" value="1"/>
</dbReference>
<keyword evidence="17" id="KW-1185">Reference proteome</keyword>
<evidence type="ECO:0000256" key="3">
    <source>
        <dbReference type="ARBA" id="ARBA00022630"/>
    </source>
</evidence>
<keyword evidence="5 12" id="KW-0560">Oxidoreductase</keyword>
<dbReference type="Gene3D" id="1.10.540.10">
    <property type="entry name" value="Acyl-CoA dehydrogenase/oxidase, N-terminal domain"/>
    <property type="match status" value="1"/>
</dbReference>
<gene>
    <name evidence="16" type="ORF">BFW38_11710</name>
</gene>
<dbReference type="InterPro" id="IPR009100">
    <property type="entry name" value="AcylCoA_DH/oxidase_NM_dom_sf"/>
</dbReference>
<evidence type="ECO:0000256" key="9">
    <source>
        <dbReference type="ARBA" id="ARBA00068311"/>
    </source>
</evidence>
<dbReference type="EC" id="3.13.1.4" evidence="8"/>
<dbReference type="PROSITE" id="PS00072">
    <property type="entry name" value="ACYL_COA_DH_1"/>
    <property type="match status" value="1"/>
</dbReference>
<keyword evidence="3 12" id="KW-0285">Flavoprotein</keyword>
<dbReference type="Pfam" id="PF02770">
    <property type="entry name" value="Acyl-CoA_dh_M"/>
    <property type="match status" value="1"/>
</dbReference>
<organism evidence="16 17">
    <name type="scientific">Terasakiispira papahanaumokuakeensis</name>
    <dbReference type="NCBI Taxonomy" id="197479"/>
    <lineage>
        <taxon>Bacteria</taxon>
        <taxon>Pseudomonadati</taxon>
        <taxon>Pseudomonadota</taxon>
        <taxon>Gammaproteobacteria</taxon>
        <taxon>Oceanospirillales</taxon>
        <taxon>Terasakiispira</taxon>
    </lineage>
</organism>
<evidence type="ECO:0000256" key="5">
    <source>
        <dbReference type="ARBA" id="ARBA00023002"/>
    </source>
</evidence>
<dbReference type="InterPro" id="IPR009075">
    <property type="entry name" value="AcylCo_DH/oxidase_C"/>
</dbReference>
<dbReference type="AlphaFoldDB" id="A0A1E2VEL1"/>
<dbReference type="FunFam" id="2.40.110.10:FF:000001">
    <property type="entry name" value="Acyl-CoA dehydrogenase, mitochondrial"/>
    <property type="match status" value="1"/>
</dbReference>
<accession>A0A1E2VEL1</accession>
<evidence type="ECO:0000256" key="10">
    <source>
        <dbReference type="ARBA" id="ARBA00072305"/>
    </source>
</evidence>
<comment type="similarity">
    <text evidence="2 12">Belongs to the acyl-CoA dehydrogenase family.</text>
</comment>
<evidence type="ECO:0000256" key="4">
    <source>
        <dbReference type="ARBA" id="ARBA00022827"/>
    </source>
</evidence>
<dbReference type="InterPro" id="IPR013786">
    <property type="entry name" value="AcylCoA_DH/ox_N"/>
</dbReference>
<dbReference type="InterPro" id="IPR037069">
    <property type="entry name" value="AcylCoA_DH/ox_N_sf"/>
</dbReference>
<dbReference type="PANTHER" id="PTHR43884">
    <property type="entry name" value="ACYL-COA DEHYDROGENASE"/>
    <property type="match status" value="1"/>
</dbReference>
<keyword evidence="4 12" id="KW-0274">FAD</keyword>
<protein>
    <recommendedName>
        <fullName evidence="9">3-sulfinopropanoyl-CoA desulfinase</fullName>
        <ecNumber evidence="7">1.3.8.10</ecNumber>
        <ecNumber evidence="8">3.13.1.4</ecNumber>
    </recommendedName>
    <alternativeName>
        <fullName evidence="11">3-sulfinopropionyl coenzyme A desulfinase</fullName>
    </alternativeName>
    <alternativeName>
        <fullName evidence="10">Cyclohex-1-ene-1-carbonyl-CoA dehydrogenase</fullName>
    </alternativeName>
</protein>
<dbReference type="InterPro" id="IPR006089">
    <property type="entry name" value="Acyl-CoA_DH_CS"/>
</dbReference>
<dbReference type="InterPro" id="IPR006091">
    <property type="entry name" value="Acyl-CoA_Oxase/DH_mid-dom"/>
</dbReference>
<proteinExistence type="inferred from homology"/>
<dbReference type="FunFam" id="1.20.140.10:FF:000004">
    <property type="entry name" value="Acyl-CoA dehydrogenase FadE25"/>
    <property type="match status" value="1"/>
</dbReference>
<dbReference type="STRING" id="197479.BFW38_11710"/>
<dbReference type="EC" id="1.3.8.10" evidence="7"/>
<evidence type="ECO:0000256" key="7">
    <source>
        <dbReference type="ARBA" id="ARBA00066362"/>
    </source>
</evidence>
<dbReference type="Pfam" id="PF02771">
    <property type="entry name" value="Acyl-CoA_dh_N"/>
    <property type="match status" value="1"/>
</dbReference>
<dbReference type="EMBL" id="MDTQ01000001">
    <property type="protein sequence ID" value="ODC05407.1"/>
    <property type="molecule type" value="Genomic_DNA"/>
</dbReference>
<dbReference type="PANTHER" id="PTHR43884:SF12">
    <property type="entry name" value="ISOVALERYL-COA DEHYDROGENASE, MITOCHONDRIAL-RELATED"/>
    <property type="match status" value="1"/>
</dbReference>
<dbReference type="Proteomes" id="UP000094291">
    <property type="component" value="Unassembled WGS sequence"/>
</dbReference>
<sequence>MIQETARQFSQSVLAPRAAQLDREAHRALLTDNLRQLAELGFMGLTIDEQYGGTHADAVAFSLALTELGRGCASTAVTVSVTNMVAEVIQAVGSEAQKQQCLPPLCSGEWLAGSFCLSESGAGSDPASMTTRADRDGDHWVLNGCKQWITSAEYAGIFVVWAVTDPQADKGKGISCFLVPADTPGLIIGPAEDKMGQKASATNEVRFEHCRIPADALLGPIHQGYKIAVTELAGGRIGIGSMALGIALAALDTARDYVKERVQFGRPLADKQGLQWMLAERYTEMEAARLLLLQAATLKAAGRPFGCEASMAKWMATEKGNRACYDALQLMGGNGYVRDFPLERYARDIRVTSIYEGTSEIQKLIIARHLLY</sequence>
<dbReference type="GO" id="GO:0050660">
    <property type="term" value="F:flavin adenine dinucleotide binding"/>
    <property type="evidence" value="ECO:0007669"/>
    <property type="project" value="InterPro"/>
</dbReference>
<comment type="caution">
    <text evidence="16">The sequence shown here is derived from an EMBL/GenBank/DDBJ whole genome shotgun (WGS) entry which is preliminary data.</text>
</comment>
<evidence type="ECO:0000256" key="12">
    <source>
        <dbReference type="RuleBase" id="RU362125"/>
    </source>
</evidence>
<evidence type="ECO:0000259" key="15">
    <source>
        <dbReference type="Pfam" id="PF02771"/>
    </source>
</evidence>
<dbReference type="GO" id="GO:0003995">
    <property type="term" value="F:acyl-CoA dehydrogenase activity"/>
    <property type="evidence" value="ECO:0007669"/>
    <property type="project" value="InterPro"/>
</dbReference>
<dbReference type="InterPro" id="IPR046373">
    <property type="entry name" value="Acyl-CoA_Oxase/DH_mid-dom_sf"/>
</dbReference>
<feature type="domain" description="Acyl-CoA dehydrogenase/oxidase N-terminal" evidence="15">
    <location>
        <begin position="1"/>
        <end position="109"/>
    </location>
</feature>
<evidence type="ECO:0000259" key="14">
    <source>
        <dbReference type="Pfam" id="PF02770"/>
    </source>
</evidence>
<evidence type="ECO:0000256" key="2">
    <source>
        <dbReference type="ARBA" id="ARBA00009347"/>
    </source>
</evidence>
<dbReference type="FunFam" id="1.10.540.10:FF:000002">
    <property type="entry name" value="Acyl-CoA dehydrogenase FadE19"/>
    <property type="match status" value="1"/>
</dbReference>
<dbReference type="InterPro" id="IPR036250">
    <property type="entry name" value="AcylCo_DH-like_C"/>
</dbReference>
<evidence type="ECO:0000256" key="1">
    <source>
        <dbReference type="ARBA" id="ARBA00001974"/>
    </source>
</evidence>
<feature type="domain" description="Acyl-CoA oxidase/dehydrogenase middle" evidence="14">
    <location>
        <begin position="114"/>
        <end position="210"/>
    </location>
</feature>
<evidence type="ECO:0000259" key="13">
    <source>
        <dbReference type="Pfam" id="PF00441"/>
    </source>
</evidence>
<comment type="cofactor">
    <cofactor evidence="1 12">
        <name>FAD</name>
        <dbReference type="ChEBI" id="CHEBI:57692"/>
    </cofactor>
</comment>
<reference evidence="16 17" key="1">
    <citation type="submission" date="2016-08" db="EMBL/GenBank/DDBJ databases">
        <authorList>
            <person name="Seilhamer J.J."/>
        </authorList>
    </citation>
    <scope>NUCLEOTIDE SEQUENCE [LARGE SCALE GENOMIC DNA]</scope>
    <source>
        <strain evidence="16 17">PH27A</strain>
    </source>
</reference>
<evidence type="ECO:0000313" key="16">
    <source>
        <dbReference type="EMBL" id="ODC05407.1"/>
    </source>
</evidence>
<comment type="catalytic activity">
    <reaction evidence="6">
        <text>3-sulfinopropanoyl-CoA + H2O = propanoyl-CoA + sulfite + H(+)</text>
        <dbReference type="Rhea" id="RHEA:41624"/>
        <dbReference type="ChEBI" id="CHEBI:15377"/>
        <dbReference type="ChEBI" id="CHEBI:15378"/>
        <dbReference type="ChEBI" id="CHEBI:17359"/>
        <dbReference type="ChEBI" id="CHEBI:57392"/>
        <dbReference type="ChEBI" id="CHEBI:78349"/>
        <dbReference type="EC" id="3.13.1.4"/>
    </reaction>
    <physiologicalReaction direction="left-to-right" evidence="6">
        <dbReference type="Rhea" id="RHEA:41625"/>
    </physiologicalReaction>
</comment>
<feature type="domain" description="Acyl-CoA dehydrogenase/oxidase C-terminal" evidence="13">
    <location>
        <begin position="223"/>
        <end position="371"/>
    </location>
</feature>
<evidence type="ECO:0000256" key="6">
    <source>
        <dbReference type="ARBA" id="ARBA00052938"/>
    </source>
</evidence>
<dbReference type="PROSITE" id="PS00073">
    <property type="entry name" value="ACYL_COA_DH_2"/>
    <property type="match status" value="1"/>
</dbReference>
<evidence type="ECO:0000256" key="8">
    <source>
        <dbReference type="ARBA" id="ARBA00066461"/>
    </source>
</evidence>
<dbReference type="SUPFAM" id="SSF56645">
    <property type="entry name" value="Acyl-CoA dehydrogenase NM domain-like"/>
    <property type="match status" value="1"/>
</dbReference>
<evidence type="ECO:0000256" key="11">
    <source>
        <dbReference type="ARBA" id="ARBA00075603"/>
    </source>
</evidence>